<dbReference type="SUPFAM" id="SSF55194">
    <property type="entry name" value="Ribosome recycling factor, RRF"/>
    <property type="match status" value="1"/>
</dbReference>
<name>A0A0G4FDJ4_9ALVE</name>
<dbReference type="InterPro" id="IPR002661">
    <property type="entry name" value="Ribosome_recyc_fac"/>
</dbReference>
<keyword evidence="2" id="KW-0963">Cytoplasm</keyword>
<feature type="region of interest" description="Disordered" evidence="4">
    <location>
        <begin position="68"/>
        <end position="94"/>
    </location>
</feature>
<evidence type="ECO:0000256" key="2">
    <source>
        <dbReference type="ARBA" id="ARBA00022490"/>
    </source>
</evidence>
<accession>A0A0G4FDJ4</accession>
<dbReference type="Pfam" id="PF01765">
    <property type="entry name" value="RRF"/>
    <property type="match status" value="1"/>
</dbReference>
<dbReference type="Gene3D" id="1.10.132.20">
    <property type="entry name" value="Ribosome-recycling factor"/>
    <property type="match status" value="1"/>
</dbReference>
<evidence type="ECO:0000256" key="5">
    <source>
        <dbReference type="SAM" id="SignalP"/>
    </source>
</evidence>
<dbReference type="GO" id="GO:0006412">
    <property type="term" value="P:translation"/>
    <property type="evidence" value="ECO:0007669"/>
    <property type="project" value="UniProtKB-KW"/>
</dbReference>
<dbReference type="PANTHER" id="PTHR20982:SF3">
    <property type="entry name" value="MITOCHONDRIAL RIBOSOME RECYCLING FACTOR PSEUDO 1"/>
    <property type="match status" value="1"/>
</dbReference>
<dbReference type="GO" id="GO:0043023">
    <property type="term" value="F:ribosomal large subunit binding"/>
    <property type="evidence" value="ECO:0007669"/>
    <property type="project" value="TreeGrafter"/>
</dbReference>
<proteinExistence type="inferred from homology"/>
<evidence type="ECO:0000256" key="1">
    <source>
        <dbReference type="ARBA" id="ARBA00005912"/>
    </source>
</evidence>
<dbReference type="Gene3D" id="3.30.1360.40">
    <property type="match status" value="1"/>
</dbReference>
<protein>
    <recommendedName>
        <fullName evidence="6">Ribosome recycling factor domain-containing protein</fullName>
    </recommendedName>
</protein>
<keyword evidence="3" id="KW-0648">Protein biosynthesis</keyword>
<dbReference type="FunFam" id="1.10.132.20:FF:000001">
    <property type="entry name" value="Ribosome-recycling factor"/>
    <property type="match status" value="1"/>
</dbReference>
<evidence type="ECO:0000313" key="7">
    <source>
        <dbReference type="EMBL" id="CEM10977.1"/>
    </source>
</evidence>
<organism evidence="7">
    <name type="scientific">Chromera velia CCMP2878</name>
    <dbReference type="NCBI Taxonomy" id="1169474"/>
    <lineage>
        <taxon>Eukaryota</taxon>
        <taxon>Sar</taxon>
        <taxon>Alveolata</taxon>
        <taxon>Colpodellida</taxon>
        <taxon>Chromeraceae</taxon>
        <taxon>Chromera</taxon>
    </lineage>
</organism>
<gene>
    <name evidence="7" type="ORF">Cvel_3210</name>
</gene>
<dbReference type="InterPro" id="IPR023584">
    <property type="entry name" value="Ribosome_recyc_fac_dom"/>
</dbReference>
<dbReference type="InterPro" id="IPR036191">
    <property type="entry name" value="RRF_sf"/>
</dbReference>
<evidence type="ECO:0000259" key="6">
    <source>
        <dbReference type="Pfam" id="PF01765"/>
    </source>
</evidence>
<dbReference type="AlphaFoldDB" id="A0A0G4FDJ4"/>
<dbReference type="VEuPathDB" id="CryptoDB:Cvel_3210"/>
<evidence type="ECO:0000256" key="3">
    <source>
        <dbReference type="ARBA" id="ARBA00022917"/>
    </source>
</evidence>
<feature type="chain" id="PRO_5005189121" description="Ribosome recycling factor domain-containing protein" evidence="5">
    <location>
        <begin position="25"/>
        <end position="287"/>
    </location>
</feature>
<dbReference type="PANTHER" id="PTHR20982">
    <property type="entry name" value="RIBOSOME RECYCLING FACTOR"/>
    <property type="match status" value="1"/>
</dbReference>
<feature type="domain" description="Ribosome recycling factor" evidence="6">
    <location>
        <begin position="117"/>
        <end position="285"/>
    </location>
</feature>
<dbReference type="EMBL" id="CDMZ01000286">
    <property type="protein sequence ID" value="CEM10977.1"/>
    <property type="molecule type" value="Genomic_DNA"/>
</dbReference>
<dbReference type="NCBIfam" id="TIGR00496">
    <property type="entry name" value="frr"/>
    <property type="match status" value="1"/>
</dbReference>
<comment type="similarity">
    <text evidence="1">Belongs to the RRF family.</text>
</comment>
<feature type="signal peptide" evidence="5">
    <location>
        <begin position="1"/>
        <end position="24"/>
    </location>
</feature>
<dbReference type="GO" id="GO:0005739">
    <property type="term" value="C:mitochondrion"/>
    <property type="evidence" value="ECO:0007669"/>
    <property type="project" value="TreeGrafter"/>
</dbReference>
<keyword evidence="5" id="KW-0732">Signal</keyword>
<sequence length="287" mass="31867">MWCGGARLLFVVLLSAVSLPAVWAFRVVRVGKGLHRPQSFSRSRTVSARVDGAELFVSSSVVLYGKKKGGGGKKGKGGKDEDESDSGGAQANDAAMQAAKDELKACNDKMKKTMDSLSEQLSGIQAGRASPRLLDKVEVEISEDDGSKYNQPLKFISTITSPDPSTLQVNCYDTRHTVFAEKAIMTQESGMLARNMGDHLIVKLPIMTQERRQELQKKAKTISEECKVSLRTARRDSVDKIKKSEKKKELSEDQSKTFQEDIQKYLDGFIKKVDQETKKKEEEIMKV</sequence>
<reference evidence="7" key="1">
    <citation type="submission" date="2014-11" db="EMBL/GenBank/DDBJ databases">
        <authorList>
            <person name="Otto D Thomas"/>
            <person name="Naeem Raeece"/>
        </authorList>
    </citation>
    <scope>NUCLEOTIDE SEQUENCE</scope>
</reference>
<evidence type="ECO:0000256" key="4">
    <source>
        <dbReference type="SAM" id="MobiDB-lite"/>
    </source>
</evidence>